<evidence type="ECO:0000313" key="3">
    <source>
        <dbReference type="Proteomes" id="UP000440578"/>
    </source>
</evidence>
<feature type="region of interest" description="Disordered" evidence="1">
    <location>
        <begin position="1"/>
        <end position="55"/>
    </location>
</feature>
<dbReference type="AlphaFoldDB" id="A0A6A4WP23"/>
<organism evidence="2 3">
    <name type="scientific">Amphibalanus amphitrite</name>
    <name type="common">Striped barnacle</name>
    <name type="synonym">Balanus amphitrite</name>
    <dbReference type="NCBI Taxonomy" id="1232801"/>
    <lineage>
        <taxon>Eukaryota</taxon>
        <taxon>Metazoa</taxon>
        <taxon>Ecdysozoa</taxon>
        <taxon>Arthropoda</taxon>
        <taxon>Crustacea</taxon>
        <taxon>Multicrustacea</taxon>
        <taxon>Cirripedia</taxon>
        <taxon>Thoracica</taxon>
        <taxon>Thoracicalcarea</taxon>
        <taxon>Balanomorpha</taxon>
        <taxon>Balanoidea</taxon>
        <taxon>Balanidae</taxon>
        <taxon>Amphibalaninae</taxon>
        <taxon>Amphibalanus</taxon>
    </lineage>
</organism>
<proteinExistence type="predicted"/>
<comment type="caution">
    <text evidence="2">The sequence shown here is derived from an EMBL/GenBank/DDBJ whole genome shotgun (WGS) entry which is preliminary data.</text>
</comment>
<dbReference type="EMBL" id="VIIS01000908">
    <property type="protein sequence ID" value="KAF0303888.1"/>
    <property type="molecule type" value="Genomic_DNA"/>
</dbReference>
<gene>
    <name evidence="2" type="ORF">FJT64_024190</name>
</gene>
<dbReference type="Proteomes" id="UP000440578">
    <property type="component" value="Unassembled WGS sequence"/>
</dbReference>
<accession>A0A6A4WP23</accession>
<keyword evidence="3" id="KW-1185">Reference proteome</keyword>
<sequence>MRRTARDDGSSGISRVEGGPPSPDGGTGDASHTGAVNAVEQTIEGGADPIGDRMDTGQDIRRAQEDDGVLQKIRGWLSRGEQPKPAEMGEWKQVLNSRWAEVKVVDGVVGITSWGHVSGGCAKEAAA</sequence>
<evidence type="ECO:0000313" key="2">
    <source>
        <dbReference type="EMBL" id="KAF0303888.1"/>
    </source>
</evidence>
<reference evidence="2 3" key="1">
    <citation type="submission" date="2019-07" db="EMBL/GenBank/DDBJ databases">
        <title>Draft genome assembly of a fouling barnacle, Amphibalanus amphitrite (Darwin, 1854): The first reference genome for Thecostraca.</title>
        <authorList>
            <person name="Kim W."/>
        </authorList>
    </citation>
    <scope>NUCLEOTIDE SEQUENCE [LARGE SCALE GENOMIC DNA]</scope>
    <source>
        <strain evidence="2">SNU_AA5</strain>
        <tissue evidence="2">Soma without cirri and trophi</tissue>
    </source>
</reference>
<name>A0A6A4WP23_AMPAM</name>
<protein>
    <submittedName>
        <fullName evidence="2">Uncharacterized protein</fullName>
    </submittedName>
</protein>
<evidence type="ECO:0000256" key="1">
    <source>
        <dbReference type="SAM" id="MobiDB-lite"/>
    </source>
</evidence>